<evidence type="ECO:0000259" key="2">
    <source>
        <dbReference type="PROSITE" id="PS50211"/>
    </source>
</evidence>
<dbReference type="InterPro" id="IPR037516">
    <property type="entry name" value="Tripartite_DENN"/>
</dbReference>
<dbReference type="SMART" id="SM00799">
    <property type="entry name" value="DENN"/>
    <property type="match status" value="1"/>
</dbReference>
<dbReference type="PANTHER" id="PTHR12296:SF21">
    <property type="entry name" value="DENN DOMAIN-CONTAINING PROTEIN 3"/>
    <property type="match status" value="1"/>
</dbReference>
<evidence type="ECO:0000256" key="1">
    <source>
        <dbReference type="SAM" id="MobiDB-lite"/>
    </source>
</evidence>
<name>A0A8T1WN96_9STRA</name>
<dbReference type="PANTHER" id="PTHR12296">
    <property type="entry name" value="DENN DOMAIN-CONTAINING PROTEIN 4"/>
    <property type="match status" value="1"/>
</dbReference>
<feature type="compositionally biased region" description="Low complexity" evidence="1">
    <location>
        <begin position="817"/>
        <end position="835"/>
    </location>
</feature>
<dbReference type="GO" id="GO:0032483">
    <property type="term" value="P:regulation of Rab protein signal transduction"/>
    <property type="evidence" value="ECO:0007669"/>
    <property type="project" value="TreeGrafter"/>
</dbReference>
<dbReference type="EMBL" id="JAGDFM010000001">
    <property type="protein sequence ID" value="KAG7393858.1"/>
    <property type="molecule type" value="Genomic_DNA"/>
</dbReference>
<feature type="compositionally biased region" description="Low complexity" evidence="1">
    <location>
        <begin position="31"/>
        <end position="54"/>
    </location>
</feature>
<dbReference type="InterPro" id="IPR051696">
    <property type="entry name" value="DENN_Domain_GEFs"/>
</dbReference>
<dbReference type="OrthoDB" id="206724at2759"/>
<evidence type="ECO:0000313" key="4">
    <source>
        <dbReference type="Proteomes" id="UP000694044"/>
    </source>
</evidence>
<gene>
    <name evidence="3" type="ORF">PHYPSEUDO_000035</name>
</gene>
<keyword evidence="4" id="KW-1185">Reference proteome</keyword>
<feature type="region of interest" description="Disordered" evidence="1">
    <location>
        <begin position="816"/>
        <end position="847"/>
    </location>
</feature>
<feature type="region of interest" description="Disordered" evidence="1">
    <location>
        <begin position="1344"/>
        <end position="1378"/>
    </location>
</feature>
<protein>
    <recommendedName>
        <fullName evidence="2">UDENN domain-containing protein</fullName>
    </recommendedName>
</protein>
<feature type="region of interest" description="Disordered" evidence="1">
    <location>
        <begin position="395"/>
        <end position="424"/>
    </location>
</feature>
<feature type="compositionally biased region" description="Low complexity" evidence="1">
    <location>
        <begin position="1352"/>
        <end position="1378"/>
    </location>
</feature>
<feature type="compositionally biased region" description="Basic residues" evidence="1">
    <location>
        <begin position="10"/>
        <end position="19"/>
    </location>
</feature>
<accession>A0A8T1WN96</accession>
<dbReference type="PROSITE" id="PS50211">
    <property type="entry name" value="DENN"/>
    <property type="match status" value="1"/>
</dbReference>
<reference evidence="3" key="1">
    <citation type="submission" date="2021-02" db="EMBL/GenBank/DDBJ databases">
        <authorList>
            <person name="Palmer J.M."/>
        </authorList>
    </citation>
    <scope>NUCLEOTIDE SEQUENCE</scope>
    <source>
        <strain evidence="3">SCRP734</strain>
    </source>
</reference>
<evidence type="ECO:0000313" key="3">
    <source>
        <dbReference type="EMBL" id="KAG7393858.1"/>
    </source>
</evidence>
<dbReference type="InterPro" id="IPR001194">
    <property type="entry name" value="cDENN_dom"/>
</dbReference>
<dbReference type="GO" id="GO:0031410">
    <property type="term" value="C:cytoplasmic vesicle"/>
    <property type="evidence" value="ECO:0007669"/>
    <property type="project" value="TreeGrafter"/>
</dbReference>
<dbReference type="Pfam" id="PF02141">
    <property type="entry name" value="DENN"/>
    <property type="match status" value="1"/>
</dbReference>
<feature type="domain" description="UDENN" evidence="2">
    <location>
        <begin position="875"/>
        <end position="1348"/>
    </location>
</feature>
<dbReference type="Proteomes" id="UP000694044">
    <property type="component" value="Unassembled WGS sequence"/>
</dbReference>
<proteinExistence type="predicted"/>
<feature type="compositionally biased region" description="Low complexity" evidence="1">
    <location>
        <begin position="395"/>
        <end position="408"/>
    </location>
</feature>
<organism evidence="3 4">
    <name type="scientific">Phytophthora pseudosyringae</name>
    <dbReference type="NCBI Taxonomy" id="221518"/>
    <lineage>
        <taxon>Eukaryota</taxon>
        <taxon>Sar</taxon>
        <taxon>Stramenopiles</taxon>
        <taxon>Oomycota</taxon>
        <taxon>Peronosporomycetes</taxon>
        <taxon>Peronosporales</taxon>
        <taxon>Peronosporaceae</taxon>
        <taxon>Phytophthora</taxon>
    </lineage>
</organism>
<feature type="region of interest" description="Disordered" evidence="1">
    <location>
        <begin position="1"/>
        <end position="59"/>
    </location>
</feature>
<feature type="region of interest" description="Disordered" evidence="1">
    <location>
        <begin position="158"/>
        <end position="202"/>
    </location>
</feature>
<dbReference type="SMART" id="SM00801">
    <property type="entry name" value="dDENN"/>
    <property type="match status" value="1"/>
</dbReference>
<comment type="caution">
    <text evidence="3">The sequence shown here is derived from an EMBL/GenBank/DDBJ whole genome shotgun (WGS) entry which is preliminary data.</text>
</comment>
<sequence length="1378" mass="151878">MSDDFERANIRTRPRRRSRSSGAVLNTPVPASAAHASSSADSAAVSTAGASSSSGERTLLPSDVMELKRSASADHVVGAGRRLSRSGFSPFSQSGGLGSSFRLNSAGSSFRAGAGVPVSSSALRSHASFLMMDIDAARQSVDAHALAARASSFDEEDAVSDGGRLTRNMLGDSTLGRRSSGAERYRRASSLDSSPPLPPDSTISAEEVIRESMASALSSSLYTDKDDFLLPHQRRSTAVGGNLVNERDSLAMSRHSRDSLAFSFSSRSTFRRSTISEQMLYETDLFEPERELSVRELSEVLSGSDEDVNSYEVTSIKEEEEGVKLENAKSRWAQHVKLKARSFLYSTVASNKNGASAAGDGSNSAVTSATPTSAEIWANKQKQILAQMSNGSGFGAMSGASSSASSSSTHHHSILPPLPSFGPASNGGAKLQKWNRWMHNQYQHNFGKVMQRAFKDEVLQRQRQQFAFPTHQPTPDPTTLISIEEVISNPRMMRYYAAWLPDPADQSKLFFLCSFEEYRQFWCTLRANYQKKPFAKDDVLMLRTYGVKIAMKYLAKNAQFPINGSAGAEDGSDEPPIVDSNKLRCIKRDLAAGGEDALRTFDDVAVKVKRVLMFKFPDFRKTELYIEMQKTVEREVICLEDILMNHRFANFFWIFLFPHNYHREIALWLDVEYEFKPAFRIYMSLLKSSGSSRSAASSSSTTSNQRRERIEQAAYRCRRLLKYISQKYYAGDAEMQTLSRTLVTSCARLQAEQDAILTKFSLIHLELYHRFLTSRAYAEFALYPKLSPEDEKDSIDDSMRLSALLLSYGLRAHHWVGGSSSSQSSNGSTSSSSSSFRDAETAAPKKKTLDSLRTARSFEAISGVLTFEAVSVPMTAEAVENGTDENGSGVFEDPIELQVVQHPLPHDPTPHVVDKSVENFLVPWSSDPRHVVLTAPSCPAPLAFNFRMGDSSAGASAAELFAACVVLYKPAPLLSRRALETSRIDSISGCRWVPYGVCVLSKFPMVDLLRERLAEAYEFILELETIAAAAAAKSDDKCVLHNGGHGFQLDKKVLAKLTRSVSKEHISQYHQPSPLPGSPLLESSGLTPKATAASLLAALPRLDHSVRLLFDTLDVSTVLLVFTAALLENRILLVSSYLSVLMKVSESLRALMHPLSWPHVYLPVLPRRMLQYLECPTPFIFGAEKQALDDAQRQLIEEGGDDLFDGAGEELLVVDLDKGAVLRGEVPCALPDSVRFDLRDALYECLKPNVSRSDHVFAHHFPSKPLVFPEVAVRGLFLRAVNKLIGDFGYHRYVWTDEFARKRTVFFDEASYLAASTPGMREFRTLFIATQAFSEFMVTHHGFEEQPGQSNGSAGPPRSSASTASTSSSSSRSSLLRK</sequence>
<dbReference type="InterPro" id="IPR005112">
    <property type="entry name" value="dDENN_dom"/>
</dbReference>